<dbReference type="Pfam" id="PF25969">
    <property type="entry name" value="NUDT9_N"/>
    <property type="match status" value="1"/>
</dbReference>
<protein>
    <recommendedName>
        <fullName evidence="2">Nudix hydrolase domain-containing protein</fullName>
    </recommendedName>
</protein>
<evidence type="ECO:0000256" key="1">
    <source>
        <dbReference type="SAM" id="Phobius"/>
    </source>
</evidence>
<keyword evidence="1" id="KW-1133">Transmembrane helix</keyword>
<dbReference type="SUPFAM" id="SSF55811">
    <property type="entry name" value="Nudix"/>
    <property type="match status" value="1"/>
</dbReference>
<evidence type="ECO:0000313" key="4">
    <source>
        <dbReference type="Proteomes" id="UP001152888"/>
    </source>
</evidence>
<feature type="domain" description="Nudix hydrolase" evidence="2">
    <location>
        <begin position="161"/>
        <end position="316"/>
    </location>
</feature>
<dbReference type="PANTHER" id="PTHR13030:SF8">
    <property type="entry name" value="ADP-RIBOSE PYROPHOSPHATASE, MITOCHONDRIAL"/>
    <property type="match status" value="1"/>
</dbReference>
<dbReference type="FunFam" id="3.90.79.10:FF:000021">
    <property type="entry name" value="ADP-ribose pyrophosphatase, mitochondrial isoform X1"/>
    <property type="match status" value="1"/>
</dbReference>
<comment type="caution">
    <text evidence="3">The sequence shown here is derived from an EMBL/GenBank/DDBJ whole genome shotgun (WGS) entry which is preliminary data.</text>
</comment>
<dbReference type="InterPro" id="IPR015797">
    <property type="entry name" value="NUDIX_hydrolase-like_dom_sf"/>
</dbReference>
<dbReference type="EMBL" id="CAKOFQ010006790">
    <property type="protein sequence ID" value="CAH1971873.1"/>
    <property type="molecule type" value="Genomic_DNA"/>
</dbReference>
<proteinExistence type="predicted"/>
<name>A0A9P0KI03_ACAOB</name>
<dbReference type="Proteomes" id="UP001152888">
    <property type="component" value="Unassembled WGS sequence"/>
</dbReference>
<gene>
    <name evidence="3" type="ORF">ACAOBT_LOCUS9659</name>
</gene>
<dbReference type="CDD" id="cd03670">
    <property type="entry name" value="NUDIX_ADPRase_Nudt9"/>
    <property type="match status" value="1"/>
</dbReference>
<reference evidence="3" key="1">
    <citation type="submission" date="2022-03" db="EMBL/GenBank/DDBJ databases">
        <authorList>
            <person name="Sayadi A."/>
        </authorList>
    </citation>
    <scope>NUCLEOTIDE SEQUENCE</scope>
</reference>
<evidence type="ECO:0000259" key="2">
    <source>
        <dbReference type="PROSITE" id="PS51462"/>
    </source>
</evidence>
<organism evidence="3 4">
    <name type="scientific">Acanthoscelides obtectus</name>
    <name type="common">Bean weevil</name>
    <name type="synonym">Bruchus obtectus</name>
    <dbReference type="NCBI Taxonomy" id="200917"/>
    <lineage>
        <taxon>Eukaryota</taxon>
        <taxon>Metazoa</taxon>
        <taxon>Ecdysozoa</taxon>
        <taxon>Arthropoda</taxon>
        <taxon>Hexapoda</taxon>
        <taxon>Insecta</taxon>
        <taxon>Pterygota</taxon>
        <taxon>Neoptera</taxon>
        <taxon>Endopterygota</taxon>
        <taxon>Coleoptera</taxon>
        <taxon>Polyphaga</taxon>
        <taxon>Cucujiformia</taxon>
        <taxon>Chrysomeloidea</taxon>
        <taxon>Chrysomelidae</taxon>
        <taxon>Bruchinae</taxon>
        <taxon>Bruchini</taxon>
        <taxon>Acanthoscelides</taxon>
    </lineage>
</organism>
<evidence type="ECO:0000313" key="3">
    <source>
        <dbReference type="EMBL" id="CAH1971873.1"/>
    </source>
</evidence>
<dbReference type="OrthoDB" id="9972248at2759"/>
<dbReference type="Gene3D" id="3.90.79.10">
    <property type="entry name" value="Nucleoside Triphosphate Pyrophosphohydrolase"/>
    <property type="match status" value="1"/>
</dbReference>
<keyword evidence="1" id="KW-0472">Membrane</keyword>
<feature type="transmembrane region" description="Helical" evidence="1">
    <location>
        <begin position="22"/>
        <end position="42"/>
    </location>
</feature>
<dbReference type="InterPro" id="IPR000086">
    <property type="entry name" value="NUDIX_hydrolase_dom"/>
</dbReference>
<dbReference type="InterPro" id="IPR039989">
    <property type="entry name" value="NUDT9"/>
</dbReference>
<keyword evidence="4" id="KW-1185">Reference proteome</keyword>
<accession>A0A9P0KI03</accession>
<dbReference type="GO" id="GO:0047631">
    <property type="term" value="F:ADP-ribose diphosphatase activity"/>
    <property type="evidence" value="ECO:0007669"/>
    <property type="project" value="InterPro"/>
</dbReference>
<sequence length="321" mass="37030">MVCLVFCSLMVKLYYGNLFQKIFFIVYLCVCIFQQFLSCMLLKKMVHTKCRGGTYPFSGVKRLIFSDDLVAWSNQFPDYDPPEYNSKSLVNKPWADPPFEDPNFKPNWNQLDGKVNRQSHVGVYDIRDGRPLNPEGRTGLKGRGILGKWGPNHAADPIVTRWRMIGDAKEFNPSSKLPILQFCAIQRRDCKEWALPGGMVDPGEQVSETLRREFLEEAMNSLEMSKEQAEKDQQMIREFFSSGDVIYKGYVDDHRNTDNAWMETVAVNFHDEDGTHVGKFELTAGDDAQNVKWMDINRDLKLYASHSNFMKLVVEKLCAHW</sequence>
<dbReference type="Pfam" id="PF00293">
    <property type="entry name" value="NUDIX"/>
    <property type="match status" value="1"/>
</dbReference>
<dbReference type="AlphaFoldDB" id="A0A9P0KI03"/>
<dbReference type="PANTHER" id="PTHR13030">
    <property type="entry name" value="NUDIX HYDROLASE"/>
    <property type="match status" value="1"/>
</dbReference>
<keyword evidence="1" id="KW-0812">Transmembrane</keyword>
<dbReference type="PROSITE" id="PS51462">
    <property type="entry name" value="NUDIX"/>
    <property type="match status" value="1"/>
</dbReference>